<name>A0A2K9NRZ1_BACTC</name>
<protein>
    <submittedName>
        <fullName evidence="1">Twin-arginine translocation pathway signal</fullName>
    </submittedName>
</protein>
<evidence type="ECO:0000313" key="2">
    <source>
        <dbReference type="Proteomes" id="UP000235584"/>
    </source>
</evidence>
<dbReference type="Proteomes" id="UP000235584">
    <property type="component" value="Chromosome"/>
</dbReference>
<gene>
    <name evidence="1" type="ORF">C0V70_09075</name>
</gene>
<sequence length="205" mass="22990">MKNSFYPGLFAGLFLLFTQIAQAQSFRDYSHLDPDQLVPKNLLKEAIAYFDSHLEKIKNQRLMGVIDFKQHNSKERFYIIDMESGRVETYLTAHGKNSDPDYDGYATKFSNTPDSLMSSLGFYLTAETYNGQNGYSLRLDGLSSTNSNARARAIVIHGADYVKPGKKIGRSYGCPALEMRYHQDLIDRLKGGALLYAGLGATSLF</sequence>
<reference evidence="1 2" key="1">
    <citation type="submission" date="2018-01" db="EMBL/GenBank/DDBJ databases">
        <title>Complete genome sequence of Bacteriovorax stolpii DSM12778.</title>
        <authorList>
            <person name="Tang B."/>
            <person name="Chang J."/>
        </authorList>
    </citation>
    <scope>NUCLEOTIDE SEQUENCE [LARGE SCALE GENOMIC DNA]</scope>
    <source>
        <strain evidence="1 2">DSM 12778</strain>
    </source>
</reference>
<dbReference type="EMBL" id="CP025704">
    <property type="protein sequence ID" value="AUN98252.1"/>
    <property type="molecule type" value="Genomic_DNA"/>
</dbReference>
<keyword evidence="2" id="KW-1185">Reference proteome</keyword>
<dbReference type="InterPro" id="IPR032676">
    <property type="entry name" value="YkuD_2"/>
</dbReference>
<dbReference type="Pfam" id="PF13645">
    <property type="entry name" value="YkuD_2"/>
    <property type="match status" value="1"/>
</dbReference>
<dbReference type="PANTHER" id="PTHR38477">
    <property type="entry name" value="HYPOTHETICAL EXPORTED PROTEIN"/>
    <property type="match status" value="1"/>
</dbReference>
<proteinExistence type="predicted"/>
<dbReference type="PANTHER" id="PTHR38477:SF1">
    <property type="entry name" value="MUREIN L,D-TRANSPEPTIDASE CATALYTIC DOMAIN FAMILY PROTEIN"/>
    <property type="match status" value="1"/>
</dbReference>
<accession>A0A2K9NRZ1</accession>
<dbReference type="RefSeq" id="WP_102243543.1">
    <property type="nucleotide sequence ID" value="NZ_CP025704.1"/>
</dbReference>
<dbReference type="AlphaFoldDB" id="A0A2K9NRZ1"/>
<dbReference type="OrthoDB" id="5290944at2"/>
<evidence type="ECO:0000313" key="1">
    <source>
        <dbReference type="EMBL" id="AUN98252.1"/>
    </source>
</evidence>
<organism evidence="1 2">
    <name type="scientific">Bacteriovorax stolpii</name>
    <name type="common">Bdellovibrio stolpii</name>
    <dbReference type="NCBI Taxonomy" id="960"/>
    <lineage>
        <taxon>Bacteria</taxon>
        <taxon>Pseudomonadati</taxon>
        <taxon>Bdellovibrionota</taxon>
        <taxon>Bacteriovoracia</taxon>
        <taxon>Bacteriovoracales</taxon>
        <taxon>Bacteriovoracaceae</taxon>
        <taxon>Bacteriovorax</taxon>
    </lineage>
</organism>
<dbReference type="KEGG" id="bsto:C0V70_09075"/>